<dbReference type="Proteomes" id="UP000663400">
    <property type="component" value="Chromosome"/>
</dbReference>
<feature type="signal peptide" evidence="2">
    <location>
        <begin position="1"/>
        <end position="23"/>
    </location>
</feature>
<accession>A0ABX7RE18</accession>
<evidence type="ECO:0000313" key="4">
    <source>
        <dbReference type="Proteomes" id="UP000663400"/>
    </source>
</evidence>
<protein>
    <submittedName>
        <fullName evidence="3">Uncharacterized protein</fullName>
    </submittedName>
</protein>
<evidence type="ECO:0000313" key="3">
    <source>
        <dbReference type="EMBL" id="QSX76402.1"/>
    </source>
</evidence>
<feature type="chain" id="PRO_5045304808" evidence="2">
    <location>
        <begin position="24"/>
        <end position="85"/>
    </location>
</feature>
<sequence length="85" mass="9009">MNTRKLLLPSLIAAMLASPLAFAQQQDAQADAKAKEQAAQAQKADAAQSGKADKTGKAQNDANKGGKSDKSKSRPEVEPEEEDDR</sequence>
<name>A0ABX7RE18_9GAMM</name>
<organism evidence="3 4">
    <name type="scientific">Lysobacter arenosi</name>
    <dbReference type="NCBI Taxonomy" id="2795387"/>
    <lineage>
        <taxon>Bacteria</taxon>
        <taxon>Pseudomonadati</taxon>
        <taxon>Pseudomonadota</taxon>
        <taxon>Gammaproteobacteria</taxon>
        <taxon>Lysobacterales</taxon>
        <taxon>Lysobacteraceae</taxon>
        <taxon>Lysobacter</taxon>
    </lineage>
</organism>
<evidence type="ECO:0000256" key="1">
    <source>
        <dbReference type="SAM" id="MobiDB-lite"/>
    </source>
</evidence>
<keyword evidence="4" id="KW-1185">Reference proteome</keyword>
<reference evidence="3 4" key="1">
    <citation type="submission" date="2021-02" db="EMBL/GenBank/DDBJ databases">
        <title>Lysobacter arenosi sp. nov., isolated from soil of gangwondo yeongwol, south Korea.</title>
        <authorList>
            <person name="Kim K.R."/>
            <person name="Kim K.H."/>
            <person name="Jeon C.O."/>
        </authorList>
    </citation>
    <scope>NUCLEOTIDE SEQUENCE [LARGE SCALE GENOMIC DNA]</scope>
    <source>
        <strain evidence="3 4">R7</strain>
    </source>
</reference>
<gene>
    <name evidence="3" type="ORF">HIV01_007985</name>
</gene>
<keyword evidence="2" id="KW-0732">Signal</keyword>
<feature type="compositionally biased region" description="Basic and acidic residues" evidence="1">
    <location>
        <begin position="64"/>
        <end position="77"/>
    </location>
</feature>
<feature type="compositionally biased region" description="Low complexity" evidence="1">
    <location>
        <begin position="37"/>
        <end position="50"/>
    </location>
</feature>
<evidence type="ECO:0000256" key="2">
    <source>
        <dbReference type="SAM" id="SignalP"/>
    </source>
</evidence>
<dbReference type="RefSeq" id="WP_200609428.1">
    <property type="nucleotide sequence ID" value="NZ_CP071517.1"/>
</dbReference>
<dbReference type="EMBL" id="CP071517">
    <property type="protein sequence ID" value="QSX76402.1"/>
    <property type="molecule type" value="Genomic_DNA"/>
</dbReference>
<proteinExistence type="predicted"/>
<feature type="region of interest" description="Disordered" evidence="1">
    <location>
        <begin position="24"/>
        <end position="85"/>
    </location>
</feature>